<feature type="non-terminal residue" evidence="3">
    <location>
        <position position="1"/>
    </location>
</feature>
<organism evidence="3 4">
    <name type="scientific">Scheffersomyces stipitis (strain ATCC 58785 / CBS 6054 / NBRC 10063 / NRRL Y-11545)</name>
    <name type="common">Yeast</name>
    <name type="synonym">Pichia stipitis</name>
    <dbReference type="NCBI Taxonomy" id="322104"/>
    <lineage>
        <taxon>Eukaryota</taxon>
        <taxon>Fungi</taxon>
        <taxon>Dikarya</taxon>
        <taxon>Ascomycota</taxon>
        <taxon>Saccharomycotina</taxon>
        <taxon>Pichiomycetes</taxon>
        <taxon>Debaryomycetaceae</taxon>
        <taxon>Scheffersomyces</taxon>
    </lineage>
</organism>
<dbReference type="GeneID" id="4838785"/>
<dbReference type="InParanoid" id="A3LUG9"/>
<dbReference type="Pfam" id="PF02582">
    <property type="entry name" value="DUF155"/>
    <property type="match status" value="1"/>
</dbReference>
<dbReference type="PANTHER" id="PTHR16255">
    <property type="entry name" value="REQUIRED FOR MEIOTIC NUCLEAR DIVISION PROTEIN 1 HOMOLOG"/>
    <property type="match status" value="1"/>
</dbReference>
<comment type="similarity">
    <text evidence="1">Belongs to the RMD1/sif2 family.</text>
</comment>
<feature type="domain" description="DUF155" evidence="2">
    <location>
        <begin position="16"/>
        <end position="196"/>
    </location>
</feature>
<accession>A3LUG9</accession>
<dbReference type="OrthoDB" id="242766at2759"/>
<dbReference type="eggNOG" id="KOG2861">
    <property type="taxonomic scope" value="Eukaryota"/>
</dbReference>
<protein>
    <recommendedName>
        <fullName evidence="2">DUF155 domain-containing protein</fullName>
    </recommendedName>
</protein>
<evidence type="ECO:0000256" key="1">
    <source>
        <dbReference type="ARBA" id="ARBA00008306"/>
    </source>
</evidence>
<evidence type="ECO:0000313" key="4">
    <source>
        <dbReference type="Proteomes" id="UP000002258"/>
    </source>
</evidence>
<dbReference type="FunCoup" id="A3LUG9">
    <property type="interactions" value="78"/>
</dbReference>
<proteinExistence type="inferred from homology"/>
<evidence type="ECO:0000259" key="2">
    <source>
        <dbReference type="Pfam" id="PF02582"/>
    </source>
</evidence>
<dbReference type="GO" id="GO:0070131">
    <property type="term" value="P:positive regulation of mitochondrial translation"/>
    <property type="evidence" value="ECO:0007669"/>
    <property type="project" value="TreeGrafter"/>
</dbReference>
<dbReference type="HOGENOM" id="CLU_011220_0_1_1"/>
<dbReference type="InterPro" id="IPR003734">
    <property type="entry name" value="DUF155"/>
</dbReference>
<name>A3LUG9_PICST</name>
<dbReference type="RefSeq" id="XP_001384617.1">
    <property type="nucleotide sequence ID" value="XM_001384580.1"/>
</dbReference>
<dbReference type="PANTHER" id="PTHR16255:SF1">
    <property type="entry name" value="REQUIRED FOR MEIOTIC NUCLEAR DIVISION PROTEIN 1 HOMOLOG"/>
    <property type="match status" value="1"/>
</dbReference>
<keyword evidence="4" id="KW-1185">Reference proteome</keyword>
<dbReference type="OMA" id="IFHFYEK"/>
<reference evidence="3 4" key="1">
    <citation type="journal article" date="2007" name="Nat. Biotechnol.">
        <title>Genome sequence of the lignocellulose-bioconverting and xylose-fermenting yeast Pichia stipitis.</title>
        <authorList>
            <person name="Jeffries T.W."/>
            <person name="Grigoriev I.V."/>
            <person name="Grimwood J."/>
            <person name="Laplaza J.M."/>
            <person name="Aerts A."/>
            <person name="Salamov A."/>
            <person name="Schmutz J."/>
            <person name="Lindquist E."/>
            <person name="Dehal P."/>
            <person name="Shapiro H."/>
            <person name="Jin Y.S."/>
            <person name="Passoth V."/>
            <person name="Richardson P.M."/>
        </authorList>
    </citation>
    <scope>NUCLEOTIDE SEQUENCE [LARGE SCALE GENOMIC DNA]</scope>
    <source>
        <strain evidence="4">ATCC 58785 / CBS 6054 / NBRC 10063 / NRRL Y-11545</strain>
    </source>
</reference>
<dbReference type="GO" id="GO:0005743">
    <property type="term" value="C:mitochondrial inner membrane"/>
    <property type="evidence" value="ECO:0007669"/>
    <property type="project" value="EnsemblFungi"/>
</dbReference>
<gene>
    <name evidence="3" type="ORF">PICST_58312</name>
</gene>
<dbReference type="EMBL" id="CP000498">
    <property type="protein sequence ID" value="ABN66588.1"/>
    <property type="molecule type" value="Genomic_DNA"/>
</dbReference>
<dbReference type="KEGG" id="pic:PICST_58312"/>
<sequence>IPDEVINVNLNGKDLMILSNGTLVGWALDEETIIKTFIPILQSSILGRYDFESEEMDWIELDDLPKNPLNNGNSYLQGEIMVVQGSTSDKRDLDKAAFAIGLSRSTRLSILENAFENHLELTKQNSESLAKGRKITTSESDFLQLTGRLFLIRGKLNLYSELIETPDLYWSEPTLEKIYNSVSKVLDINSRIAILNRKLDYATDEQRAFLGVLNEKKSTRLEWIIIILIMVEVCFETFHFYEKYTESTSNTKEQ</sequence>
<dbReference type="InterPro" id="IPR051624">
    <property type="entry name" value="RMD1/Sad1-interacting"/>
</dbReference>
<dbReference type="Proteomes" id="UP000002258">
    <property type="component" value="Chromosome 4"/>
</dbReference>
<evidence type="ECO:0000313" key="3">
    <source>
        <dbReference type="EMBL" id="ABN66588.1"/>
    </source>
</evidence>
<dbReference type="AlphaFoldDB" id="A3LUG9"/>